<dbReference type="AlphaFoldDB" id="A0A077ZWS1"/>
<dbReference type="GO" id="GO:0008270">
    <property type="term" value="F:zinc ion binding"/>
    <property type="evidence" value="ECO:0007669"/>
    <property type="project" value="UniProtKB-KW"/>
</dbReference>
<dbReference type="GO" id="GO:0003677">
    <property type="term" value="F:DNA binding"/>
    <property type="evidence" value="ECO:0007669"/>
    <property type="project" value="UniProtKB-KW"/>
</dbReference>
<dbReference type="InParanoid" id="A0A077ZWS1"/>
<keyword evidence="3" id="KW-0862">Zinc</keyword>
<feature type="domain" description="SANT" evidence="7">
    <location>
        <begin position="249"/>
        <end position="295"/>
    </location>
</feature>
<dbReference type="FunFam" id="1.10.10.60:FF:000012">
    <property type="entry name" value="Metastasis-associated 1 family, member 3"/>
    <property type="match status" value="1"/>
</dbReference>
<dbReference type="OrthoDB" id="303185at2759"/>
<accession>A0A077ZWS1</accession>
<keyword evidence="4 8" id="KW-0238">DNA-binding</keyword>
<dbReference type="PROSITE" id="PS51293">
    <property type="entry name" value="SANT"/>
    <property type="match status" value="1"/>
</dbReference>
<keyword evidence="5" id="KW-0539">Nucleus</keyword>
<evidence type="ECO:0000313" key="9">
    <source>
        <dbReference type="Proteomes" id="UP000039865"/>
    </source>
</evidence>
<gene>
    <name evidence="8" type="primary">Contig19521.g20693</name>
    <name evidence="8" type="ORF">STYLEM_2724</name>
</gene>
<evidence type="ECO:0000256" key="2">
    <source>
        <dbReference type="ARBA" id="ARBA00022771"/>
    </source>
</evidence>
<organism evidence="8 9">
    <name type="scientific">Stylonychia lemnae</name>
    <name type="common">Ciliate</name>
    <dbReference type="NCBI Taxonomy" id="5949"/>
    <lineage>
        <taxon>Eukaryota</taxon>
        <taxon>Sar</taxon>
        <taxon>Alveolata</taxon>
        <taxon>Ciliophora</taxon>
        <taxon>Intramacronucleata</taxon>
        <taxon>Spirotrichea</taxon>
        <taxon>Stichotrichia</taxon>
        <taxon>Sporadotrichida</taxon>
        <taxon>Oxytrichidae</taxon>
        <taxon>Stylonychinae</taxon>
        <taxon>Stylonychia</taxon>
    </lineage>
</organism>
<feature type="region of interest" description="Disordered" evidence="6">
    <location>
        <begin position="174"/>
        <end position="220"/>
    </location>
</feature>
<keyword evidence="9" id="KW-1185">Reference proteome</keyword>
<feature type="compositionally biased region" description="Polar residues" evidence="6">
    <location>
        <begin position="191"/>
        <end position="200"/>
    </location>
</feature>
<dbReference type="InterPro" id="IPR009057">
    <property type="entry name" value="Homeodomain-like_sf"/>
</dbReference>
<dbReference type="SUPFAM" id="SSF46689">
    <property type="entry name" value="Homeodomain-like"/>
    <property type="match status" value="1"/>
</dbReference>
<name>A0A077ZWS1_STYLE</name>
<evidence type="ECO:0000256" key="1">
    <source>
        <dbReference type="ARBA" id="ARBA00022723"/>
    </source>
</evidence>
<evidence type="ECO:0000256" key="5">
    <source>
        <dbReference type="ARBA" id="ARBA00023242"/>
    </source>
</evidence>
<evidence type="ECO:0000256" key="3">
    <source>
        <dbReference type="ARBA" id="ARBA00022833"/>
    </source>
</evidence>
<feature type="compositionally biased region" description="Low complexity" evidence="6">
    <location>
        <begin position="201"/>
        <end position="212"/>
    </location>
</feature>
<dbReference type="Proteomes" id="UP000039865">
    <property type="component" value="Unassembled WGS sequence"/>
</dbReference>
<reference evidence="8 9" key="1">
    <citation type="submission" date="2014-06" db="EMBL/GenBank/DDBJ databases">
        <authorList>
            <person name="Swart Estienne"/>
        </authorList>
    </citation>
    <scope>NUCLEOTIDE SEQUENCE [LARGE SCALE GENOMIC DNA]</scope>
    <source>
        <strain evidence="8 9">130c</strain>
    </source>
</reference>
<dbReference type="EMBL" id="CCKQ01002627">
    <property type="protein sequence ID" value="CDW73737.1"/>
    <property type="molecule type" value="Genomic_DNA"/>
</dbReference>
<evidence type="ECO:0000313" key="8">
    <source>
        <dbReference type="EMBL" id="CDW73737.1"/>
    </source>
</evidence>
<keyword evidence="1" id="KW-0479">Metal-binding</keyword>
<keyword evidence="2" id="KW-0863">Zinc-finger</keyword>
<evidence type="ECO:0000256" key="6">
    <source>
        <dbReference type="SAM" id="MobiDB-lite"/>
    </source>
</evidence>
<feature type="compositionally biased region" description="Low complexity" evidence="6">
    <location>
        <begin position="174"/>
        <end position="190"/>
    </location>
</feature>
<evidence type="ECO:0000259" key="7">
    <source>
        <dbReference type="PROSITE" id="PS51293"/>
    </source>
</evidence>
<dbReference type="InterPro" id="IPR017884">
    <property type="entry name" value="SANT_dom"/>
</dbReference>
<dbReference type="GO" id="GO:0005634">
    <property type="term" value="C:nucleus"/>
    <property type="evidence" value="ECO:0007669"/>
    <property type="project" value="UniProtKB-ARBA"/>
</dbReference>
<proteinExistence type="predicted"/>
<evidence type="ECO:0000256" key="4">
    <source>
        <dbReference type="ARBA" id="ARBA00023125"/>
    </source>
</evidence>
<sequence>MPKNLLRIINLFLETLRILSKNPVVSKGLPSETETKKRQRLLEIKDQEGGKKCLSPSIFRKSRGPIIFAVQSSNFTSQNGNLDVPVKTGSLSSKRIDGNQVAKELNLQDFDINLCAEPKDVHRKNNHLKIIVQSYKCFDNYLGMVSQLYCGLPLPQNLGKGRQDPLMIHLGLQTKKQQQNQQSGTLNGGSSDPQLSNQKIEASQEADQQQSSNNYYRPANYSKDENRFKFTTFDELINPLRSDHPFELWAPKEIAIFEACICRYGKNFDKFSHFIKTKSQKEIVDFYFAWKKTSHYRCWKSKQDKRKVTDNQNDWVFQ</sequence>
<protein>
    <submittedName>
        <fullName evidence="8">Myb-like dna-binding domain-containing protein</fullName>
    </submittedName>
</protein>
<dbReference type="Gene3D" id="1.10.10.60">
    <property type="entry name" value="Homeodomain-like"/>
    <property type="match status" value="1"/>
</dbReference>